<dbReference type="AlphaFoldDB" id="A0AAV3TF30"/>
<accession>A0AAV3TF30</accession>
<dbReference type="EMBL" id="BAAADV010000007">
    <property type="protein sequence ID" value="GAA0679626.1"/>
    <property type="molecule type" value="Genomic_DNA"/>
</dbReference>
<dbReference type="RefSeq" id="WP_343774895.1">
    <property type="nucleotide sequence ID" value="NZ_BAAADV010000007.1"/>
</dbReference>
<comment type="caution">
    <text evidence="1">The sequence shown here is derived from an EMBL/GenBank/DDBJ whole genome shotgun (WGS) entry which is preliminary data.</text>
</comment>
<organism evidence="1 2">
    <name type="scientific">Natronoarchaeum mannanilyticum</name>
    <dbReference type="NCBI Taxonomy" id="926360"/>
    <lineage>
        <taxon>Archaea</taxon>
        <taxon>Methanobacteriati</taxon>
        <taxon>Methanobacteriota</taxon>
        <taxon>Stenosarchaea group</taxon>
        <taxon>Halobacteria</taxon>
        <taxon>Halobacteriales</taxon>
        <taxon>Natronoarchaeaceae</taxon>
    </lineage>
</organism>
<sequence length="158" mass="18364">MSTPDSQSEPAPVDRVTRLRRRVLPALHRIKEPLGGYAICTLDPAEYVGTVSRTLDEVRETLRRLEFEREPIASLKRRADGRLSAGSWVRRESPLADKQLHVTLVREATGVVELYAHREYSWLTHPYRHYTFSEWEPEAGVERMRELLADRDLTLRLD</sequence>
<keyword evidence="2" id="KW-1185">Reference proteome</keyword>
<reference evidence="1 2" key="1">
    <citation type="journal article" date="2019" name="Int. J. Syst. Evol. Microbiol.">
        <title>The Global Catalogue of Microorganisms (GCM) 10K type strain sequencing project: providing services to taxonomists for standard genome sequencing and annotation.</title>
        <authorList>
            <consortium name="The Broad Institute Genomics Platform"/>
            <consortium name="The Broad Institute Genome Sequencing Center for Infectious Disease"/>
            <person name="Wu L."/>
            <person name="Ma J."/>
        </authorList>
    </citation>
    <scope>NUCLEOTIDE SEQUENCE [LARGE SCALE GENOMIC DNA]</scope>
    <source>
        <strain evidence="1 2">JCM 16328</strain>
    </source>
</reference>
<evidence type="ECO:0000313" key="2">
    <source>
        <dbReference type="Proteomes" id="UP001500420"/>
    </source>
</evidence>
<name>A0AAV3TF30_9EURY</name>
<protein>
    <submittedName>
        <fullName evidence="1">Uncharacterized protein</fullName>
    </submittedName>
</protein>
<gene>
    <name evidence="1" type="ORF">GCM10009020_30250</name>
</gene>
<evidence type="ECO:0000313" key="1">
    <source>
        <dbReference type="EMBL" id="GAA0679626.1"/>
    </source>
</evidence>
<dbReference type="Proteomes" id="UP001500420">
    <property type="component" value="Unassembled WGS sequence"/>
</dbReference>
<proteinExistence type="predicted"/>